<organism evidence="1 2">
    <name type="scientific">Smallanthus sonchifolius</name>
    <dbReference type="NCBI Taxonomy" id="185202"/>
    <lineage>
        <taxon>Eukaryota</taxon>
        <taxon>Viridiplantae</taxon>
        <taxon>Streptophyta</taxon>
        <taxon>Embryophyta</taxon>
        <taxon>Tracheophyta</taxon>
        <taxon>Spermatophyta</taxon>
        <taxon>Magnoliopsida</taxon>
        <taxon>eudicotyledons</taxon>
        <taxon>Gunneridae</taxon>
        <taxon>Pentapetalae</taxon>
        <taxon>asterids</taxon>
        <taxon>campanulids</taxon>
        <taxon>Asterales</taxon>
        <taxon>Asteraceae</taxon>
        <taxon>Asteroideae</taxon>
        <taxon>Heliantheae alliance</taxon>
        <taxon>Millerieae</taxon>
        <taxon>Smallanthus</taxon>
    </lineage>
</organism>
<proteinExistence type="predicted"/>
<evidence type="ECO:0000313" key="1">
    <source>
        <dbReference type="EMBL" id="KAI3806921.1"/>
    </source>
</evidence>
<dbReference type="EMBL" id="CM042025">
    <property type="protein sequence ID" value="KAI3806921.1"/>
    <property type="molecule type" value="Genomic_DNA"/>
</dbReference>
<accession>A0ACB9IHF4</accession>
<gene>
    <name evidence="1" type="ORF">L1987_22839</name>
</gene>
<sequence length="108" mass="11934">MLSKLSRSSVNQQEIELMDAGKKLLHLSSSSIADINNVLAKHGDIAAECLFKTDSMRSSILEVVCEVVRRVQTNDVIEKMEEIESQVSDAEAANIDVSWLRPVKSTVC</sequence>
<reference evidence="2" key="1">
    <citation type="journal article" date="2022" name="Mol. Ecol. Resour.">
        <title>The genomes of chicory, endive, great burdock and yacon provide insights into Asteraceae palaeo-polyploidization history and plant inulin production.</title>
        <authorList>
            <person name="Fan W."/>
            <person name="Wang S."/>
            <person name="Wang H."/>
            <person name="Wang A."/>
            <person name="Jiang F."/>
            <person name="Liu H."/>
            <person name="Zhao H."/>
            <person name="Xu D."/>
            <person name="Zhang Y."/>
        </authorList>
    </citation>
    <scope>NUCLEOTIDE SEQUENCE [LARGE SCALE GENOMIC DNA]</scope>
    <source>
        <strain evidence="2">cv. Yunnan</strain>
    </source>
</reference>
<keyword evidence="2" id="KW-1185">Reference proteome</keyword>
<name>A0ACB9IHF4_9ASTR</name>
<protein>
    <submittedName>
        <fullName evidence="1">Uncharacterized protein</fullName>
    </submittedName>
</protein>
<reference evidence="1 2" key="2">
    <citation type="journal article" date="2022" name="Mol. Ecol. Resour.">
        <title>The genomes of chicory, endive, great burdock and yacon provide insights into Asteraceae paleo-polyploidization history and plant inulin production.</title>
        <authorList>
            <person name="Fan W."/>
            <person name="Wang S."/>
            <person name="Wang H."/>
            <person name="Wang A."/>
            <person name="Jiang F."/>
            <person name="Liu H."/>
            <person name="Zhao H."/>
            <person name="Xu D."/>
            <person name="Zhang Y."/>
        </authorList>
    </citation>
    <scope>NUCLEOTIDE SEQUENCE [LARGE SCALE GENOMIC DNA]</scope>
    <source>
        <strain evidence="2">cv. Yunnan</strain>
        <tissue evidence="1">Leaves</tissue>
    </source>
</reference>
<comment type="caution">
    <text evidence="1">The sequence shown here is derived from an EMBL/GenBank/DDBJ whole genome shotgun (WGS) entry which is preliminary data.</text>
</comment>
<evidence type="ECO:0000313" key="2">
    <source>
        <dbReference type="Proteomes" id="UP001056120"/>
    </source>
</evidence>
<dbReference type="Proteomes" id="UP001056120">
    <property type="component" value="Linkage Group LG08"/>
</dbReference>